<dbReference type="PROSITE" id="PS50084">
    <property type="entry name" value="KH_TYPE_1"/>
    <property type="match status" value="2"/>
</dbReference>
<dbReference type="SUPFAM" id="SSF54791">
    <property type="entry name" value="Eukaryotic type KH-domain (KH-domain type I)"/>
    <property type="match status" value="2"/>
</dbReference>
<dbReference type="InterPro" id="IPR036612">
    <property type="entry name" value="KH_dom_type_1_sf"/>
</dbReference>
<gene>
    <name evidence="1" type="ORF">PACLA_8A001242</name>
</gene>
<dbReference type="AlphaFoldDB" id="A0A7D9HMN7"/>
<dbReference type="OrthoDB" id="442947at2759"/>
<sequence length="163" mass="17780">MSKSEKIFVPVPQECMGIVIGTGGRNINEIKRETDTRITSCKGVNSGEESGFTVTGTVVGCEKAQLAIGNRVKKYMEDNEVKSVSPAASLSPTHSKVNDDVIKLVPVPKKYRGFVMGKERKNIEIIETKSGTKINVPFRGNAEGKLESLYIADKLFVCMLLAI</sequence>
<dbReference type="InterPro" id="IPR004087">
    <property type="entry name" value="KH_dom"/>
</dbReference>
<evidence type="ECO:0000313" key="2">
    <source>
        <dbReference type="Proteomes" id="UP001152795"/>
    </source>
</evidence>
<dbReference type="InterPro" id="IPR004088">
    <property type="entry name" value="KH_dom_type_1"/>
</dbReference>
<accession>A0A7D9HMN7</accession>
<organism evidence="1 2">
    <name type="scientific">Paramuricea clavata</name>
    <name type="common">Red gorgonian</name>
    <name type="synonym">Violescent sea-whip</name>
    <dbReference type="NCBI Taxonomy" id="317549"/>
    <lineage>
        <taxon>Eukaryota</taxon>
        <taxon>Metazoa</taxon>
        <taxon>Cnidaria</taxon>
        <taxon>Anthozoa</taxon>
        <taxon>Octocorallia</taxon>
        <taxon>Malacalcyonacea</taxon>
        <taxon>Plexauridae</taxon>
        <taxon>Paramuricea</taxon>
    </lineage>
</organism>
<protein>
    <submittedName>
        <fullName evidence="1">Vigilin</fullName>
    </submittedName>
</protein>
<dbReference type="SMART" id="SM00322">
    <property type="entry name" value="KH"/>
    <property type="match status" value="2"/>
</dbReference>
<dbReference type="Gene3D" id="3.30.1370.10">
    <property type="entry name" value="K Homology domain, type 1"/>
    <property type="match status" value="2"/>
</dbReference>
<comment type="caution">
    <text evidence="1">The sequence shown here is derived from an EMBL/GenBank/DDBJ whole genome shotgun (WGS) entry which is preliminary data.</text>
</comment>
<dbReference type="Proteomes" id="UP001152795">
    <property type="component" value="Unassembled WGS sequence"/>
</dbReference>
<dbReference type="Pfam" id="PF00013">
    <property type="entry name" value="KH_1"/>
    <property type="match status" value="2"/>
</dbReference>
<dbReference type="CDD" id="cd00105">
    <property type="entry name" value="KH-I"/>
    <property type="match status" value="1"/>
</dbReference>
<dbReference type="GO" id="GO:0003723">
    <property type="term" value="F:RNA binding"/>
    <property type="evidence" value="ECO:0007669"/>
    <property type="project" value="UniProtKB-UniRule"/>
</dbReference>
<name>A0A7D9HMN7_PARCT</name>
<keyword evidence="2" id="KW-1185">Reference proteome</keyword>
<dbReference type="EMBL" id="CACRXK020001207">
    <property type="protein sequence ID" value="CAB3987636.1"/>
    <property type="molecule type" value="Genomic_DNA"/>
</dbReference>
<proteinExistence type="predicted"/>
<evidence type="ECO:0000313" key="1">
    <source>
        <dbReference type="EMBL" id="CAB3987636.1"/>
    </source>
</evidence>
<reference evidence="1" key="1">
    <citation type="submission" date="2020-04" db="EMBL/GenBank/DDBJ databases">
        <authorList>
            <person name="Alioto T."/>
            <person name="Alioto T."/>
            <person name="Gomez Garrido J."/>
        </authorList>
    </citation>
    <scope>NUCLEOTIDE SEQUENCE</scope>
    <source>
        <strain evidence="1">A484AB</strain>
    </source>
</reference>